<name>A0A8T0HMS6_CERPU</name>
<dbReference type="AlphaFoldDB" id="A0A8T0HMS6"/>
<proteinExistence type="predicted"/>
<gene>
    <name evidence="2" type="ORF">KC19_VG070700</name>
</gene>
<keyword evidence="1" id="KW-1133">Transmembrane helix</keyword>
<keyword evidence="3" id="KW-1185">Reference proteome</keyword>
<comment type="caution">
    <text evidence="2">The sequence shown here is derived from an EMBL/GenBank/DDBJ whole genome shotgun (WGS) entry which is preliminary data.</text>
</comment>
<evidence type="ECO:0000256" key="1">
    <source>
        <dbReference type="SAM" id="Phobius"/>
    </source>
</evidence>
<protein>
    <submittedName>
        <fullName evidence="2">Uncharacterized protein</fullName>
    </submittedName>
</protein>
<keyword evidence="1" id="KW-0812">Transmembrane</keyword>
<feature type="transmembrane region" description="Helical" evidence="1">
    <location>
        <begin position="20"/>
        <end position="42"/>
    </location>
</feature>
<reference evidence="2" key="1">
    <citation type="submission" date="2020-06" db="EMBL/GenBank/DDBJ databases">
        <title>WGS assembly of Ceratodon purpureus strain R40.</title>
        <authorList>
            <person name="Carey S.B."/>
            <person name="Jenkins J."/>
            <person name="Shu S."/>
            <person name="Lovell J.T."/>
            <person name="Sreedasyam A."/>
            <person name="Maumus F."/>
            <person name="Tiley G.P."/>
            <person name="Fernandez-Pozo N."/>
            <person name="Barry K."/>
            <person name="Chen C."/>
            <person name="Wang M."/>
            <person name="Lipzen A."/>
            <person name="Daum C."/>
            <person name="Saski C.A."/>
            <person name="Payton A.C."/>
            <person name="Mcbreen J.C."/>
            <person name="Conrad R.E."/>
            <person name="Kollar L.M."/>
            <person name="Olsson S."/>
            <person name="Huttunen S."/>
            <person name="Landis J.B."/>
            <person name="Wickett N.J."/>
            <person name="Johnson M.G."/>
            <person name="Rensing S.A."/>
            <person name="Grimwood J."/>
            <person name="Schmutz J."/>
            <person name="Mcdaniel S.F."/>
        </authorList>
    </citation>
    <scope>NUCLEOTIDE SEQUENCE</scope>
    <source>
        <strain evidence="2">R40</strain>
    </source>
</reference>
<evidence type="ECO:0000313" key="3">
    <source>
        <dbReference type="Proteomes" id="UP000822688"/>
    </source>
</evidence>
<dbReference type="Proteomes" id="UP000822688">
    <property type="component" value="Chromosome V"/>
</dbReference>
<keyword evidence="1" id="KW-0472">Membrane</keyword>
<feature type="transmembrane region" description="Helical" evidence="1">
    <location>
        <begin position="110"/>
        <end position="127"/>
    </location>
</feature>
<accession>A0A8T0HMS6</accession>
<organism evidence="2 3">
    <name type="scientific">Ceratodon purpureus</name>
    <name type="common">Fire moss</name>
    <name type="synonym">Dicranum purpureum</name>
    <dbReference type="NCBI Taxonomy" id="3225"/>
    <lineage>
        <taxon>Eukaryota</taxon>
        <taxon>Viridiplantae</taxon>
        <taxon>Streptophyta</taxon>
        <taxon>Embryophyta</taxon>
        <taxon>Bryophyta</taxon>
        <taxon>Bryophytina</taxon>
        <taxon>Bryopsida</taxon>
        <taxon>Dicranidae</taxon>
        <taxon>Pseudoditrichales</taxon>
        <taxon>Ditrichaceae</taxon>
        <taxon>Ceratodon</taxon>
    </lineage>
</organism>
<dbReference type="EMBL" id="CM026426">
    <property type="protein sequence ID" value="KAG0572126.1"/>
    <property type="molecule type" value="Genomic_DNA"/>
</dbReference>
<evidence type="ECO:0000313" key="2">
    <source>
        <dbReference type="EMBL" id="KAG0572126.1"/>
    </source>
</evidence>
<sequence>MHSSSSCQSMGDRQRLPSEWFSSGFYSFGTRVATGVVAADLVRRRRPLCEKMRDFGRNLQVEVGVDVSNAVAVNGERGRRDFVELWRSYSQISEICTHPNNPFSCKQQHFSFYYGYWVLCNLWLYVWS</sequence>